<keyword evidence="3" id="KW-1133">Transmembrane helix</keyword>
<feature type="transmembrane region" description="Helical" evidence="3">
    <location>
        <begin position="12"/>
        <end position="34"/>
    </location>
</feature>
<dbReference type="SUPFAM" id="SSF58104">
    <property type="entry name" value="Methyl-accepting chemotaxis protein (MCP) signaling domain"/>
    <property type="match status" value="1"/>
</dbReference>
<comment type="caution">
    <text evidence="5">The sequence shown here is derived from an EMBL/GenBank/DDBJ whole genome shotgun (WGS) entry which is preliminary data.</text>
</comment>
<keyword evidence="6" id="KW-1185">Reference proteome</keyword>
<proteinExistence type="predicted"/>
<evidence type="ECO:0000256" key="1">
    <source>
        <dbReference type="ARBA" id="ARBA00023224"/>
    </source>
</evidence>
<evidence type="ECO:0000313" key="5">
    <source>
        <dbReference type="EMBL" id="NSL54256.1"/>
    </source>
</evidence>
<dbReference type="Gene3D" id="1.10.287.950">
    <property type="entry name" value="Methyl-accepting chemotaxis protein"/>
    <property type="match status" value="1"/>
</dbReference>
<evidence type="ECO:0000259" key="4">
    <source>
        <dbReference type="PROSITE" id="PS50111"/>
    </source>
</evidence>
<accession>A0ABX2ICK7</accession>
<gene>
    <name evidence="5" type="ORF">HJ583_004395</name>
</gene>
<dbReference type="InterPro" id="IPR004089">
    <property type="entry name" value="MCPsignal_dom"/>
</dbReference>
<feature type="transmembrane region" description="Helical" evidence="3">
    <location>
        <begin position="54"/>
        <end position="78"/>
    </location>
</feature>
<keyword evidence="3" id="KW-0472">Membrane</keyword>
<evidence type="ECO:0000256" key="3">
    <source>
        <dbReference type="SAM" id="Phobius"/>
    </source>
</evidence>
<protein>
    <submittedName>
        <fullName evidence="5">Chemotaxis protein</fullName>
    </submittedName>
</protein>
<dbReference type="Proteomes" id="UP000778523">
    <property type="component" value="Unassembled WGS sequence"/>
</dbReference>
<reference evidence="5 6" key="1">
    <citation type="submission" date="2020-06" db="EMBL/GenBank/DDBJ databases">
        <title>Draft genome of Uliginosibacterium sp. IMCC34675.</title>
        <authorList>
            <person name="Song J."/>
        </authorList>
    </citation>
    <scope>NUCLEOTIDE SEQUENCE [LARGE SCALE GENOMIC DNA]</scope>
    <source>
        <strain evidence="5 6">IMCC34675</strain>
    </source>
</reference>
<dbReference type="EMBL" id="JABCSC020000001">
    <property type="protein sequence ID" value="NSL54256.1"/>
    <property type="molecule type" value="Genomic_DNA"/>
</dbReference>
<evidence type="ECO:0000256" key="2">
    <source>
        <dbReference type="PROSITE-ProRule" id="PRU00284"/>
    </source>
</evidence>
<evidence type="ECO:0000313" key="6">
    <source>
        <dbReference type="Proteomes" id="UP000778523"/>
    </source>
</evidence>
<name>A0ABX2ICK7_9RHOO</name>
<dbReference type="SMART" id="SM00283">
    <property type="entry name" value="MA"/>
    <property type="match status" value="1"/>
</dbReference>
<sequence>MNTPQPLNCHRCFILRVSLVSLGTAAVIGFLAWLGFDWFNPRLQDWFGLSPRGAALLAVEGAVLCAFAVQFIASLLLFRDPAFGLAAQGEQVEGDFHSVWQRRVHPVREELLGFPAFQGVVHKQLGAVTVATEAAALRIMERLQKVDEHLTEMNDYIGAFNQQSEMMMENSRAGLEKNTRRVEEMQRYIADRVTDSEDEHRRISEIVADARSLESLVDLIKHVAGQTNLLALNAAIEAARAGEAGRGFAVVADEVRKLSVQTEHAVVQIREGILKVASRVEEQFAQRMAHDVQKEEVETLEEFSGQLIEMGARYGYFVMREGETVEQLRTTSEALTRTFMDVMADIQFQDVTRQQVEHVLAAIGKLGAHLEQMAGVLDPACAEAPTLVPLADTLDDMFSNYVMDEQRDAHASALGNSPAAGGGGPKVELF</sequence>
<dbReference type="PROSITE" id="PS50111">
    <property type="entry name" value="CHEMOTAXIS_TRANSDUC_2"/>
    <property type="match status" value="1"/>
</dbReference>
<keyword evidence="3" id="KW-0812">Transmembrane</keyword>
<keyword evidence="1 2" id="KW-0807">Transducer</keyword>
<dbReference type="PANTHER" id="PTHR32089:SF112">
    <property type="entry name" value="LYSOZYME-LIKE PROTEIN-RELATED"/>
    <property type="match status" value="1"/>
</dbReference>
<organism evidence="5 6">
    <name type="scientific">Uliginosibacterium aquaticum</name>
    <dbReference type="NCBI Taxonomy" id="2731212"/>
    <lineage>
        <taxon>Bacteria</taxon>
        <taxon>Pseudomonadati</taxon>
        <taxon>Pseudomonadota</taxon>
        <taxon>Betaproteobacteria</taxon>
        <taxon>Rhodocyclales</taxon>
        <taxon>Zoogloeaceae</taxon>
        <taxon>Uliginosibacterium</taxon>
    </lineage>
</organism>
<dbReference type="RefSeq" id="WP_170020801.1">
    <property type="nucleotide sequence ID" value="NZ_JABCSC020000001.1"/>
</dbReference>
<dbReference type="PANTHER" id="PTHR32089">
    <property type="entry name" value="METHYL-ACCEPTING CHEMOTAXIS PROTEIN MCPB"/>
    <property type="match status" value="1"/>
</dbReference>
<dbReference type="Pfam" id="PF00015">
    <property type="entry name" value="MCPsignal"/>
    <property type="match status" value="1"/>
</dbReference>
<feature type="domain" description="Methyl-accepting transducer" evidence="4">
    <location>
        <begin position="203"/>
        <end position="282"/>
    </location>
</feature>